<dbReference type="AlphaFoldDB" id="A0AAJ0EYA3"/>
<dbReference type="Proteomes" id="UP001224890">
    <property type="component" value="Unassembled WGS sequence"/>
</dbReference>
<reference evidence="1" key="1">
    <citation type="submission" date="2021-06" db="EMBL/GenBank/DDBJ databases">
        <title>Comparative genomics, transcriptomics and evolutionary studies reveal genomic signatures of adaptation to plant cell wall in hemibiotrophic fungi.</title>
        <authorList>
            <consortium name="DOE Joint Genome Institute"/>
            <person name="Baroncelli R."/>
            <person name="Diaz J.F."/>
            <person name="Benocci T."/>
            <person name="Peng M."/>
            <person name="Battaglia E."/>
            <person name="Haridas S."/>
            <person name="Andreopoulos W."/>
            <person name="Labutti K."/>
            <person name="Pangilinan J."/>
            <person name="Floch G.L."/>
            <person name="Makela M.R."/>
            <person name="Henrissat B."/>
            <person name="Grigoriev I.V."/>
            <person name="Crouch J.A."/>
            <person name="De Vries R.P."/>
            <person name="Sukno S.A."/>
            <person name="Thon M.R."/>
        </authorList>
    </citation>
    <scope>NUCLEOTIDE SEQUENCE</scope>
    <source>
        <strain evidence="1">CBS 193.32</strain>
    </source>
</reference>
<evidence type="ECO:0000313" key="2">
    <source>
        <dbReference type="Proteomes" id="UP001224890"/>
    </source>
</evidence>
<sequence>MAWPRGLSVRSRSMVAMALHFILDLKAFAFVFNTLLQAYEDGSEGVGVDIETQESVVTQYELRIRSMQSYSWI</sequence>
<accession>A0AAJ0EYA3</accession>
<gene>
    <name evidence="1" type="ORF">BDP55DRAFT_645267</name>
</gene>
<name>A0AAJ0EYA3_9PEZI</name>
<evidence type="ECO:0000313" key="1">
    <source>
        <dbReference type="EMBL" id="KAK1699897.1"/>
    </source>
</evidence>
<comment type="caution">
    <text evidence="1">The sequence shown here is derived from an EMBL/GenBank/DDBJ whole genome shotgun (WGS) entry which is preliminary data.</text>
</comment>
<dbReference type="EMBL" id="JAHMHR010000003">
    <property type="protein sequence ID" value="KAK1699897.1"/>
    <property type="molecule type" value="Genomic_DNA"/>
</dbReference>
<dbReference type="GeneID" id="85458153"/>
<keyword evidence="2" id="KW-1185">Reference proteome</keyword>
<dbReference type="RefSeq" id="XP_060435654.1">
    <property type="nucleotide sequence ID" value="XM_060573627.1"/>
</dbReference>
<protein>
    <submittedName>
        <fullName evidence="1">Uncharacterized protein</fullName>
    </submittedName>
</protein>
<organism evidence="1 2">
    <name type="scientific">Colletotrichum godetiae</name>
    <dbReference type="NCBI Taxonomy" id="1209918"/>
    <lineage>
        <taxon>Eukaryota</taxon>
        <taxon>Fungi</taxon>
        <taxon>Dikarya</taxon>
        <taxon>Ascomycota</taxon>
        <taxon>Pezizomycotina</taxon>
        <taxon>Sordariomycetes</taxon>
        <taxon>Hypocreomycetidae</taxon>
        <taxon>Glomerellales</taxon>
        <taxon>Glomerellaceae</taxon>
        <taxon>Colletotrichum</taxon>
        <taxon>Colletotrichum acutatum species complex</taxon>
    </lineage>
</organism>
<proteinExistence type="predicted"/>